<keyword evidence="2" id="KW-1185">Reference proteome</keyword>
<reference evidence="1 2" key="1">
    <citation type="submission" date="2024-02" db="EMBL/GenBank/DDBJ databases">
        <title>Roseibium algae sp. nov., isolated from marine alga (Grateloupia sp.), showing potential in myo-inositol conversion.</title>
        <authorList>
            <person name="Wang Y."/>
        </authorList>
    </citation>
    <scope>NUCLEOTIDE SEQUENCE [LARGE SCALE GENOMIC DNA]</scope>
    <source>
        <strain evidence="1 2">H3510</strain>
    </source>
</reference>
<comment type="caution">
    <text evidence="1">The sequence shown here is derived from an EMBL/GenBank/DDBJ whole genome shotgun (WGS) entry which is preliminary data.</text>
</comment>
<sequence length="160" mass="16923">MFFLMRTAFWLTLVLVLIPLGSNSDTVSKEKIDPIAAFFAAQETVSDLGGFCNRNPGACETGGNALAAIGAQARDGARIVYEFLDTQVAKNDGTDLPLLEKSAALISGTASEDTLTTGTVVSGTLTDEDKTVPWQGTETATKFVPNFQIGPIPRPNPRAS</sequence>
<name>A0ABU8TIG3_9HYPH</name>
<dbReference type="RefSeq" id="WP_340273615.1">
    <property type="nucleotide sequence ID" value="NZ_JBAKIA010000004.1"/>
</dbReference>
<dbReference type="EMBL" id="JBAKIA010000004">
    <property type="protein sequence ID" value="MEJ8473921.1"/>
    <property type="molecule type" value="Genomic_DNA"/>
</dbReference>
<dbReference type="InterPro" id="IPR035220">
    <property type="entry name" value="DUF5330"/>
</dbReference>
<protein>
    <submittedName>
        <fullName evidence="1">DUF5330 domain-containing protein</fullName>
    </submittedName>
</protein>
<evidence type="ECO:0000313" key="1">
    <source>
        <dbReference type="EMBL" id="MEJ8473921.1"/>
    </source>
</evidence>
<proteinExistence type="predicted"/>
<gene>
    <name evidence="1" type="ORF">V6575_07465</name>
</gene>
<evidence type="ECO:0000313" key="2">
    <source>
        <dbReference type="Proteomes" id="UP001385499"/>
    </source>
</evidence>
<organism evidence="1 2">
    <name type="scientific">Roseibium algae</name>
    <dbReference type="NCBI Taxonomy" id="3123038"/>
    <lineage>
        <taxon>Bacteria</taxon>
        <taxon>Pseudomonadati</taxon>
        <taxon>Pseudomonadota</taxon>
        <taxon>Alphaproteobacteria</taxon>
        <taxon>Hyphomicrobiales</taxon>
        <taxon>Stappiaceae</taxon>
        <taxon>Roseibium</taxon>
    </lineage>
</organism>
<accession>A0ABU8TIG3</accession>
<dbReference type="Proteomes" id="UP001385499">
    <property type="component" value="Unassembled WGS sequence"/>
</dbReference>
<dbReference type="Pfam" id="PF17264">
    <property type="entry name" value="DUF5330"/>
    <property type="match status" value="1"/>
</dbReference>